<dbReference type="SUPFAM" id="SSF46785">
    <property type="entry name" value="Winged helix' DNA-binding domain"/>
    <property type="match status" value="1"/>
</dbReference>
<accession>A0A852X8V2</accession>
<dbReference type="SUPFAM" id="SSF53850">
    <property type="entry name" value="Periplasmic binding protein-like II"/>
    <property type="match status" value="1"/>
</dbReference>
<dbReference type="InterPro" id="IPR050950">
    <property type="entry name" value="HTH-type_LysR_regulators"/>
</dbReference>
<sequence>MNLEQLRSFVEVARFGNFTRAAEELYLAQPSLSRQIAALEHDLGAELFHRARGGSTLTTAGESLLPLARRMLADAESVRRELAELAGLDRGRVRLGATPTLCISLVAEVLSAFHAEHPAIELHLSEQGSRRLLDELAGGELDLALITTTDASTAERFTVTPLLVEELVVISSAGAPPITARDTIELADVAALPQIVFSSTYDLRSATDAAFRAAGLAPEVVLEGAEMDAVLRFVERGLGVAIVPAMVLVDRPGLRSVRLETPGLGTPALERSISLACAADVAPTAAVEVMRRTITASATSFAARAGETMRLAGERRGVSGATVEPR</sequence>
<evidence type="ECO:0000256" key="2">
    <source>
        <dbReference type="ARBA" id="ARBA00023015"/>
    </source>
</evidence>
<reference evidence="6 7" key="1">
    <citation type="submission" date="2020-07" db="EMBL/GenBank/DDBJ databases">
        <title>Sequencing the genomes of 1000 actinobacteria strains.</title>
        <authorList>
            <person name="Klenk H.-P."/>
        </authorList>
    </citation>
    <scope>NUCLEOTIDE SEQUENCE [LARGE SCALE GENOMIC DNA]</scope>
    <source>
        <strain evidence="6 7">DSM 8598</strain>
    </source>
</reference>
<dbReference type="Pfam" id="PF03466">
    <property type="entry name" value="LysR_substrate"/>
    <property type="match status" value="1"/>
</dbReference>
<dbReference type="GO" id="GO:0005829">
    <property type="term" value="C:cytosol"/>
    <property type="evidence" value="ECO:0007669"/>
    <property type="project" value="TreeGrafter"/>
</dbReference>
<evidence type="ECO:0000313" key="6">
    <source>
        <dbReference type="EMBL" id="NYG22371.1"/>
    </source>
</evidence>
<dbReference type="FunFam" id="1.10.10.10:FF:000001">
    <property type="entry name" value="LysR family transcriptional regulator"/>
    <property type="match status" value="1"/>
</dbReference>
<dbReference type="PROSITE" id="PS50931">
    <property type="entry name" value="HTH_LYSR"/>
    <property type="match status" value="1"/>
</dbReference>
<evidence type="ECO:0000313" key="7">
    <source>
        <dbReference type="Proteomes" id="UP000549066"/>
    </source>
</evidence>
<dbReference type="Gene3D" id="1.10.10.10">
    <property type="entry name" value="Winged helix-like DNA-binding domain superfamily/Winged helix DNA-binding domain"/>
    <property type="match status" value="1"/>
</dbReference>
<dbReference type="GO" id="GO:0003677">
    <property type="term" value="F:DNA binding"/>
    <property type="evidence" value="ECO:0007669"/>
    <property type="project" value="UniProtKB-KW"/>
</dbReference>
<dbReference type="AlphaFoldDB" id="A0A852X8V2"/>
<feature type="domain" description="HTH lysR-type" evidence="5">
    <location>
        <begin position="1"/>
        <end position="58"/>
    </location>
</feature>
<gene>
    <name evidence="6" type="ORF">BJY17_003118</name>
</gene>
<dbReference type="RefSeq" id="WP_179552191.1">
    <property type="nucleotide sequence ID" value="NZ_JACCFI010000001.1"/>
</dbReference>
<evidence type="ECO:0000256" key="1">
    <source>
        <dbReference type="ARBA" id="ARBA00009437"/>
    </source>
</evidence>
<keyword evidence="4" id="KW-0804">Transcription</keyword>
<dbReference type="GO" id="GO:0003700">
    <property type="term" value="F:DNA-binding transcription factor activity"/>
    <property type="evidence" value="ECO:0007669"/>
    <property type="project" value="InterPro"/>
</dbReference>
<dbReference type="PANTHER" id="PTHR30419">
    <property type="entry name" value="HTH-TYPE TRANSCRIPTIONAL REGULATOR YBHD"/>
    <property type="match status" value="1"/>
</dbReference>
<dbReference type="CDD" id="cd05466">
    <property type="entry name" value="PBP2_LTTR_substrate"/>
    <property type="match status" value="1"/>
</dbReference>
<evidence type="ECO:0000256" key="4">
    <source>
        <dbReference type="ARBA" id="ARBA00023163"/>
    </source>
</evidence>
<proteinExistence type="inferred from homology"/>
<keyword evidence="3 6" id="KW-0238">DNA-binding</keyword>
<dbReference type="PRINTS" id="PR00039">
    <property type="entry name" value="HTHLYSR"/>
</dbReference>
<keyword evidence="7" id="KW-1185">Reference proteome</keyword>
<dbReference type="Proteomes" id="UP000549066">
    <property type="component" value="Unassembled WGS sequence"/>
</dbReference>
<evidence type="ECO:0000256" key="3">
    <source>
        <dbReference type="ARBA" id="ARBA00023125"/>
    </source>
</evidence>
<dbReference type="EMBL" id="JACCFI010000001">
    <property type="protein sequence ID" value="NYG22371.1"/>
    <property type="molecule type" value="Genomic_DNA"/>
</dbReference>
<comment type="similarity">
    <text evidence="1">Belongs to the LysR transcriptional regulatory family.</text>
</comment>
<organism evidence="6 7">
    <name type="scientific">Agromyces hippuratus</name>
    <dbReference type="NCBI Taxonomy" id="286438"/>
    <lineage>
        <taxon>Bacteria</taxon>
        <taxon>Bacillati</taxon>
        <taxon>Actinomycetota</taxon>
        <taxon>Actinomycetes</taxon>
        <taxon>Micrococcales</taxon>
        <taxon>Microbacteriaceae</taxon>
        <taxon>Agromyces</taxon>
    </lineage>
</organism>
<dbReference type="InterPro" id="IPR036390">
    <property type="entry name" value="WH_DNA-bd_sf"/>
</dbReference>
<comment type="caution">
    <text evidence="6">The sequence shown here is derived from an EMBL/GenBank/DDBJ whole genome shotgun (WGS) entry which is preliminary data.</text>
</comment>
<dbReference type="InterPro" id="IPR005119">
    <property type="entry name" value="LysR_subst-bd"/>
</dbReference>
<dbReference type="Gene3D" id="3.40.190.290">
    <property type="match status" value="1"/>
</dbReference>
<protein>
    <submittedName>
        <fullName evidence="6">DNA-binding transcriptional LysR family regulator</fullName>
    </submittedName>
</protein>
<evidence type="ECO:0000259" key="5">
    <source>
        <dbReference type="PROSITE" id="PS50931"/>
    </source>
</evidence>
<keyword evidence="2" id="KW-0805">Transcription regulation</keyword>
<dbReference type="InterPro" id="IPR000847">
    <property type="entry name" value="LysR_HTH_N"/>
</dbReference>
<name>A0A852X8V2_9MICO</name>
<dbReference type="Pfam" id="PF00126">
    <property type="entry name" value="HTH_1"/>
    <property type="match status" value="1"/>
</dbReference>
<dbReference type="InterPro" id="IPR036388">
    <property type="entry name" value="WH-like_DNA-bd_sf"/>
</dbReference>